<keyword evidence="1" id="KW-1133">Transmembrane helix</keyword>
<dbReference type="Proteomes" id="UP001161017">
    <property type="component" value="Unassembled WGS sequence"/>
</dbReference>
<accession>A0AA43TY08</accession>
<dbReference type="EMBL" id="JAPUFD010000017">
    <property type="protein sequence ID" value="MDI1492123.1"/>
    <property type="molecule type" value="Genomic_DNA"/>
</dbReference>
<evidence type="ECO:0000256" key="1">
    <source>
        <dbReference type="SAM" id="Phobius"/>
    </source>
</evidence>
<proteinExistence type="predicted"/>
<comment type="caution">
    <text evidence="2">The sequence shown here is derived from an EMBL/GenBank/DDBJ whole genome shotgun (WGS) entry which is preliminary data.</text>
</comment>
<evidence type="ECO:0000313" key="2">
    <source>
        <dbReference type="EMBL" id="MDI1492123.1"/>
    </source>
</evidence>
<keyword evidence="1" id="KW-0812">Transmembrane</keyword>
<name>A0AA43TY08_9LECA</name>
<gene>
    <name evidence="2" type="ORF">OHK93_003335</name>
</gene>
<sequence length="406" mass="47757">MPIQLGVEFLDILRRIWQWLRNLHYVVFYEKPQEIGRKRGLEYHHLATSYHYLKIVAIINWAVPAVGFLVWYIFVVQACRWSWTRGSIEDIYLGFSPQSQVPWYLDLWIPQHTSNSEEISEPALHLERLLTGHKKMLNATRSLDDQASKTAQLAQEWVSNDSLTTLGNVENIVTDLTPHYEEFTRTFCHERDFVNMVFRNFVHIYLSAIGRSDYVELSISSIIFWPFWEHTLRFVNNYALIEWLPEPMLYSLQVKPEIDYQAKVLITESLAALDRIEAKYTMISQRKNLNTLLAALGAANKTVDRYRIQLYNRVQEVKGASFWQRNFLPIFFHSEEFKTLDEHLACADRMQNCIGELRRTILLYHTDQRKLKTQLAQLYKGLQHGTSLELSSQGLIVRLCCDHLIR</sequence>
<keyword evidence="1" id="KW-0472">Membrane</keyword>
<protein>
    <submittedName>
        <fullName evidence="2">Uncharacterized protein</fullName>
    </submittedName>
</protein>
<evidence type="ECO:0000313" key="3">
    <source>
        <dbReference type="Proteomes" id="UP001161017"/>
    </source>
</evidence>
<feature type="transmembrane region" description="Helical" evidence="1">
    <location>
        <begin position="52"/>
        <end position="75"/>
    </location>
</feature>
<organism evidence="2 3">
    <name type="scientific">Ramalina farinacea</name>
    <dbReference type="NCBI Taxonomy" id="258253"/>
    <lineage>
        <taxon>Eukaryota</taxon>
        <taxon>Fungi</taxon>
        <taxon>Dikarya</taxon>
        <taxon>Ascomycota</taxon>
        <taxon>Pezizomycotina</taxon>
        <taxon>Lecanoromycetes</taxon>
        <taxon>OSLEUM clade</taxon>
        <taxon>Lecanoromycetidae</taxon>
        <taxon>Lecanorales</taxon>
        <taxon>Lecanorineae</taxon>
        <taxon>Ramalinaceae</taxon>
        <taxon>Ramalina</taxon>
    </lineage>
</organism>
<dbReference type="AlphaFoldDB" id="A0AA43TY08"/>
<reference evidence="2" key="1">
    <citation type="journal article" date="2023" name="Genome Biol. Evol.">
        <title>First Whole Genome Sequence and Flow Cytometry Genome Size Data for the Lichen-Forming Fungus Ramalina farinacea (Ascomycota).</title>
        <authorList>
            <person name="Llewellyn T."/>
            <person name="Mian S."/>
            <person name="Hill R."/>
            <person name="Leitch I.J."/>
            <person name="Gaya E."/>
        </authorList>
    </citation>
    <scope>NUCLEOTIDE SEQUENCE</scope>
    <source>
        <strain evidence="2">LIQ254RAFAR</strain>
    </source>
</reference>
<keyword evidence="3" id="KW-1185">Reference proteome</keyword>